<protein>
    <recommendedName>
        <fullName evidence="8">(S)-2,3-di-O-geranylgeranylglyceryl phosphate synthase</fullName>
    </recommendedName>
</protein>
<evidence type="ECO:0000256" key="5">
    <source>
        <dbReference type="SAM" id="Phobius"/>
    </source>
</evidence>
<keyword evidence="2 5" id="KW-0812">Transmembrane</keyword>
<dbReference type="Pfam" id="PF01040">
    <property type="entry name" value="UbiA"/>
    <property type="match status" value="1"/>
</dbReference>
<evidence type="ECO:0000256" key="1">
    <source>
        <dbReference type="ARBA" id="ARBA00004651"/>
    </source>
</evidence>
<keyword evidence="4 5" id="KW-0472">Membrane</keyword>
<name>A0A2R6AG11_9ARCH</name>
<dbReference type="Proteomes" id="UP000240569">
    <property type="component" value="Unassembled WGS sequence"/>
</dbReference>
<dbReference type="CDD" id="cd13961">
    <property type="entry name" value="PT_UbiA_DGGGPS"/>
    <property type="match status" value="1"/>
</dbReference>
<evidence type="ECO:0000256" key="4">
    <source>
        <dbReference type="ARBA" id="ARBA00023136"/>
    </source>
</evidence>
<keyword evidence="3 5" id="KW-1133">Transmembrane helix</keyword>
<feature type="transmembrane region" description="Helical" evidence="5">
    <location>
        <begin position="203"/>
        <end position="225"/>
    </location>
</feature>
<dbReference type="PANTHER" id="PTHR42723:SF1">
    <property type="entry name" value="CHLOROPHYLL SYNTHASE, CHLOROPLASTIC"/>
    <property type="match status" value="1"/>
</dbReference>
<evidence type="ECO:0000313" key="6">
    <source>
        <dbReference type="EMBL" id="PSN85258.1"/>
    </source>
</evidence>
<sequence>MLLLKTRALITVVRPLNAFMMVFALYIAAVVAKRGLLFPDFRLIAGFVTAFTLTAFAMVVNDIYDIEVDKVNEPDRPLPSGELSLKSAAIYAACLAFLGVLFSLIDGYTEFALASVSVLLSILYSKSLKLLGLVGNIAVSYNVALPFLYAGIIEGEVRPTLFIFFLLAFLSNTGREVIKGIAELKGDSVRRVKTIAATKGASFAAKVGALFSLFAVFLSPLPLFLGGVSRIGYAVPIVFTDALFVYLVLMLLRSTQNATKVKRLYKIPMLAALLSFLIGALV</sequence>
<reference evidence="6 7" key="1">
    <citation type="submission" date="2017-04" db="EMBL/GenBank/DDBJ databases">
        <title>Novel microbial lineages endemic to geothermal iron-oxide mats fill important gaps in the evolutionary history of Archaea.</title>
        <authorList>
            <person name="Jay Z.J."/>
            <person name="Beam J.P."/>
            <person name="Dlakic M."/>
            <person name="Rusch D.B."/>
            <person name="Kozubal M.A."/>
            <person name="Inskeep W.P."/>
        </authorList>
    </citation>
    <scope>NUCLEOTIDE SEQUENCE [LARGE SCALE GENOMIC DNA]</scope>
    <source>
        <strain evidence="6">BE_D</strain>
    </source>
</reference>
<dbReference type="EMBL" id="NEXD01000038">
    <property type="protein sequence ID" value="PSN85258.1"/>
    <property type="molecule type" value="Genomic_DNA"/>
</dbReference>
<feature type="transmembrane region" description="Helical" evidence="5">
    <location>
        <begin position="88"/>
        <end position="109"/>
    </location>
</feature>
<evidence type="ECO:0000313" key="7">
    <source>
        <dbReference type="Proteomes" id="UP000240569"/>
    </source>
</evidence>
<organism evidence="6 7">
    <name type="scientific">Candidatus Marsarchaeota G1 archaeon BE_D</name>
    <dbReference type="NCBI Taxonomy" id="1978156"/>
    <lineage>
        <taxon>Archaea</taxon>
        <taxon>Candidatus Marsarchaeota</taxon>
        <taxon>Candidatus Marsarchaeota group 1</taxon>
    </lineage>
</organism>
<evidence type="ECO:0000256" key="2">
    <source>
        <dbReference type="ARBA" id="ARBA00022692"/>
    </source>
</evidence>
<dbReference type="GO" id="GO:0016765">
    <property type="term" value="F:transferase activity, transferring alkyl or aryl (other than methyl) groups"/>
    <property type="evidence" value="ECO:0007669"/>
    <property type="project" value="InterPro"/>
</dbReference>
<accession>A0A2R6AG11</accession>
<dbReference type="InterPro" id="IPR000537">
    <property type="entry name" value="UbiA_prenyltransferase"/>
</dbReference>
<feature type="transmembrane region" description="Helical" evidence="5">
    <location>
        <begin position="43"/>
        <end position="64"/>
    </location>
</feature>
<dbReference type="InterPro" id="IPR044878">
    <property type="entry name" value="UbiA_sf"/>
</dbReference>
<feature type="transmembrane region" description="Helical" evidence="5">
    <location>
        <begin position="264"/>
        <end position="281"/>
    </location>
</feature>
<dbReference type="AlphaFoldDB" id="A0A2R6AG11"/>
<dbReference type="GO" id="GO:0005886">
    <property type="term" value="C:plasma membrane"/>
    <property type="evidence" value="ECO:0007669"/>
    <property type="project" value="UniProtKB-SubCell"/>
</dbReference>
<evidence type="ECO:0008006" key="8">
    <source>
        <dbReference type="Google" id="ProtNLM"/>
    </source>
</evidence>
<evidence type="ECO:0000256" key="3">
    <source>
        <dbReference type="ARBA" id="ARBA00022989"/>
    </source>
</evidence>
<comment type="subcellular location">
    <subcellularLocation>
        <location evidence="1">Cell membrane</location>
        <topology evidence="1">Multi-pass membrane protein</topology>
    </subcellularLocation>
</comment>
<dbReference type="Gene3D" id="1.10.357.140">
    <property type="entry name" value="UbiA prenyltransferase"/>
    <property type="match status" value="1"/>
</dbReference>
<feature type="transmembrane region" description="Helical" evidence="5">
    <location>
        <begin position="12"/>
        <end position="31"/>
    </location>
</feature>
<feature type="transmembrane region" description="Helical" evidence="5">
    <location>
        <begin position="231"/>
        <end position="252"/>
    </location>
</feature>
<gene>
    <name evidence="6" type="ORF">B9Q02_06985</name>
</gene>
<dbReference type="PANTHER" id="PTHR42723">
    <property type="entry name" value="CHLOROPHYLL SYNTHASE"/>
    <property type="match status" value="1"/>
</dbReference>
<proteinExistence type="predicted"/>
<dbReference type="InterPro" id="IPR050475">
    <property type="entry name" value="Prenyltransferase_related"/>
</dbReference>
<comment type="caution">
    <text evidence="6">The sequence shown here is derived from an EMBL/GenBank/DDBJ whole genome shotgun (WGS) entry which is preliminary data.</text>
</comment>